<dbReference type="Pfam" id="PF08239">
    <property type="entry name" value="SH3_3"/>
    <property type="match status" value="1"/>
</dbReference>
<dbReference type="InterPro" id="IPR003646">
    <property type="entry name" value="SH3-like_bac-type"/>
</dbReference>
<keyword evidence="1" id="KW-0472">Membrane</keyword>
<evidence type="ECO:0000313" key="3">
    <source>
        <dbReference type="EMBL" id="HIV85424.1"/>
    </source>
</evidence>
<comment type="caution">
    <text evidence="3">The sequence shown here is derived from an EMBL/GenBank/DDBJ whole genome shotgun (WGS) entry which is preliminary data.</text>
</comment>
<name>A0A9D1PRA3_9FIRM</name>
<sequence length="374" mass="40342">MKCTYCGEELNPGSIVCSNCGTMVSEMESVINAAQNINSSTFDTGKMGYNSNIETQRINYSGRGAADYIPQYGTTLNSLNEKKSKAPVIIASVAAALTVIVVAAAAIVWALAGSGENTDLGSAAEEEAVSTEAPSAAPAEKIVTVVVTEPPSLDEKYSAVKVSTAAPKQDNLTYIERTMYVGNCSRSITLRTEPSTDGAEICQIPYGASIYVIGYVNDQFALVTYSGKKGYAMRSYILSQQPQAGAAVADKKSNSSEQRYSDAQIEEFVKNSLIAFVDGINSGDGSYVNQYYSSALAERERKIFESISSRVESEKIISLSCSLESRTERYATVVRKSTIEVVYNDQSVKSIPETYVYTVDISGSDLIITELEER</sequence>
<proteinExistence type="predicted"/>
<evidence type="ECO:0000259" key="2">
    <source>
        <dbReference type="PROSITE" id="PS51781"/>
    </source>
</evidence>
<reference evidence="3" key="1">
    <citation type="journal article" date="2021" name="PeerJ">
        <title>Extensive microbial diversity within the chicken gut microbiome revealed by metagenomics and culture.</title>
        <authorList>
            <person name="Gilroy R."/>
            <person name="Ravi A."/>
            <person name="Getino M."/>
            <person name="Pursley I."/>
            <person name="Horton D.L."/>
            <person name="Alikhan N.F."/>
            <person name="Baker D."/>
            <person name="Gharbi K."/>
            <person name="Hall N."/>
            <person name="Watson M."/>
            <person name="Adriaenssens E.M."/>
            <person name="Foster-Nyarko E."/>
            <person name="Jarju S."/>
            <person name="Secka A."/>
            <person name="Antonio M."/>
            <person name="Oren A."/>
            <person name="Chaudhuri R.R."/>
            <person name="La Ragione R."/>
            <person name="Hildebrand F."/>
            <person name="Pallen M.J."/>
        </authorList>
    </citation>
    <scope>NUCLEOTIDE SEQUENCE</scope>
    <source>
        <strain evidence="3">5790</strain>
    </source>
</reference>
<feature type="transmembrane region" description="Helical" evidence="1">
    <location>
        <begin position="88"/>
        <end position="112"/>
    </location>
</feature>
<protein>
    <recommendedName>
        <fullName evidence="2">SH3b domain-containing protein</fullName>
    </recommendedName>
</protein>
<keyword evidence="1" id="KW-1133">Transmembrane helix</keyword>
<gene>
    <name evidence="3" type="ORF">H9900_01285</name>
</gene>
<dbReference type="AlphaFoldDB" id="A0A9D1PRA3"/>
<evidence type="ECO:0000256" key="1">
    <source>
        <dbReference type="SAM" id="Phobius"/>
    </source>
</evidence>
<dbReference type="PROSITE" id="PS51781">
    <property type="entry name" value="SH3B"/>
    <property type="match status" value="1"/>
</dbReference>
<dbReference type="Gene3D" id="2.30.30.40">
    <property type="entry name" value="SH3 Domains"/>
    <property type="match status" value="1"/>
</dbReference>
<organism evidence="3 4">
    <name type="scientific">Candidatus Monoglobus merdigallinarum</name>
    <dbReference type="NCBI Taxonomy" id="2838698"/>
    <lineage>
        <taxon>Bacteria</taxon>
        <taxon>Bacillati</taxon>
        <taxon>Bacillota</taxon>
        <taxon>Clostridia</taxon>
        <taxon>Monoglobales</taxon>
        <taxon>Monoglobaceae</taxon>
        <taxon>Monoglobus</taxon>
    </lineage>
</organism>
<dbReference type="SMART" id="SM00287">
    <property type="entry name" value="SH3b"/>
    <property type="match status" value="1"/>
</dbReference>
<dbReference type="Proteomes" id="UP000824162">
    <property type="component" value="Unassembled WGS sequence"/>
</dbReference>
<evidence type="ECO:0000313" key="4">
    <source>
        <dbReference type="Proteomes" id="UP000824162"/>
    </source>
</evidence>
<accession>A0A9D1PRA3</accession>
<keyword evidence="1" id="KW-0812">Transmembrane</keyword>
<reference evidence="3" key="2">
    <citation type="submission" date="2021-04" db="EMBL/GenBank/DDBJ databases">
        <authorList>
            <person name="Gilroy R."/>
        </authorList>
    </citation>
    <scope>NUCLEOTIDE SEQUENCE</scope>
    <source>
        <strain evidence="3">5790</strain>
    </source>
</reference>
<feature type="domain" description="SH3b" evidence="2">
    <location>
        <begin position="176"/>
        <end position="241"/>
    </location>
</feature>
<dbReference type="EMBL" id="DXIJ01000026">
    <property type="protein sequence ID" value="HIV85424.1"/>
    <property type="molecule type" value="Genomic_DNA"/>
</dbReference>